<dbReference type="Gene3D" id="3.40.50.2000">
    <property type="entry name" value="Glycogen Phosphorylase B"/>
    <property type="match status" value="2"/>
</dbReference>
<organism evidence="2">
    <name type="scientific">marine metagenome</name>
    <dbReference type="NCBI Taxonomy" id="408172"/>
    <lineage>
        <taxon>unclassified sequences</taxon>
        <taxon>metagenomes</taxon>
        <taxon>ecological metagenomes</taxon>
    </lineage>
</organism>
<name>A0A382HTZ9_9ZZZZ</name>
<dbReference type="Pfam" id="PF13439">
    <property type="entry name" value="Glyco_transf_4"/>
    <property type="match status" value="1"/>
</dbReference>
<evidence type="ECO:0000259" key="1">
    <source>
        <dbReference type="Pfam" id="PF13439"/>
    </source>
</evidence>
<feature type="domain" description="Glycosyltransferase subfamily 4-like N-terminal" evidence="1">
    <location>
        <begin position="33"/>
        <end position="164"/>
    </location>
</feature>
<gene>
    <name evidence="2" type="ORF">METZ01_LOCUS243436</name>
</gene>
<sequence length="277" mass="30968">MRTIAIFYSPGIGGSWHIHNALMKPGEGRQVIHFFVGDPAPDLAETVATHGFEHIRIPYRSRRSLFLAILRARRALKSRDVQVVHGHGVEGTMVGLIAALTAGIQERIHTRHHATMHHEGGPRRGVLVDRVTNGLSTTIIATCSNVSNCLTNLENVDPVKIRTLELRLDVEEFGKVSDSRVAAMRSRYELLPSQTIVGMITRFVWWKGVEYGLEAFTRFLTVDPDAVLVIAKPIGPHESVVRPLLDAIPGRNYRLIEHEQDIAALYKTFDFLVHLPV</sequence>
<dbReference type="EMBL" id="UINC01063200">
    <property type="protein sequence ID" value="SVB90582.1"/>
    <property type="molecule type" value="Genomic_DNA"/>
</dbReference>
<evidence type="ECO:0000313" key="2">
    <source>
        <dbReference type="EMBL" id="SVB90582.1"/>
    </source>
</evidence>
<dbReference type="SUPFAM" id="SSF53756">
    <property type="entry name" value="UDP-Glycosyltransferase/glycogen phosphorylase"/>
    <property type="match status" value="1"/>
</dbReference>
<reference evidence="2" key="1">
    <citation type="submission" date="2018-05" db="EMBL/GenBank/DDBJ databases">
        <authorList>
            <person name="Lanie J.A."/>
            <person name="Ng W.-L."/>
            <person name="Kazmierczak K.M."/>
            <person name="Andrzejewski T.M."/>
            <person name="Davidsen T.M."/>
            <person name="Wayne K.J."/>
            <person name="Tettelin H."/>
            <person name="Glass J.I."/>
            <person name="Rusch D."/>
            <person name="Podicherti R."/>
            <person name="Tsui H.-C.T."/>
            <person name="Winkler M.E."/>
        </authorList>
    </citation>
    <scope>NUCLEOTIDE SEQUENCE</scope>
</reference>
<dbReference type="InterPro" id="IPR028098">
    <property type="entry name" value="Glyco_trans_4-like_N"/>
</dbReference>
<feature type="non-terminal residue" evidence="2">
    <location>
        <position position="1"/>
    </location>
</feature>
<protein>
    <recommendedName>
        <fullName evidence="1">Glycosyltransferase subfamily 4-like N-terminal domain-containing protein</fullName>
    </recommendedName>
</protein>
<dbReference type="AlphaFoldDB" id="A0A382HTZ9"/>
<accession>A0A382HTZ9</accession>
<proteinExistence type="predicted"/>
<feature type="non-terminal residue" evidence="2">
    <location>
        <position position="277"/>
    </location>
</feature>